<dbReference type="PANTHER" id="PTHR10000:SF8">
    <property type="entry name" value="HAD SUPERFAMILY HYDROLASE-LIKE, TYPE 3"/>
    <property type="match status" value="1"/>
</dbReference>
<dbReference type="GO" id="GO:0016791">
    <property type="term" value="F:phosphatase activity"/>
    <property type="evidence" value="ECO:0007669"/>
    <property type="project" value="TreeGrafter"/>
</dbReference>
<dbReference type="InterPro" id="IPR006379">
    <property type="entry name" value="HAD-SF_hydro_IIB"/>
</dbReference>
<dbReference type="InterPro" id="IPR036412">
    <property type="entry name" value="HAD-like_sf"/>
</dbReference>
<dbReference type="NCBIfam" id="TIGR00099">
    <property type="entry name" value="Cof-subfamily"/>
    <property type="match status" value="1"/>
</dbReference>
<organism evidence="1 2">
    <name type="scientific">Succinivibrio dextrinosolvens DSM 3072</name>
    <dbReference type="NCBI Taxonomy" id="1123324"/>
    <lineage>
        <taxon>Bacteria</taxon>
        <taxon>Pseudomonadati</taxon>
        <taxon>Pseudomonadota</taxon>
        <taxon>Gammaproteobacteria</taxon>
        <taxon>Aeromonadales</taxon>
        <taxon>Succinivibrionaceae</taxon>
        <taxon>Succinivibrio</taxon>
    </lineage>
</organism>
<accession>A0A1T4VAV5</accession>
<reference evidence="2" key="1">
    <citation type="submission" date="2017-02" db="EMBL/GenBank/DDBJ databases">
        <authorList>
            <person name="Varghese N."/>
            <person name="Submissions S."/>
        </authorList>
    </citation>
    <scope>NUCLEOTIDE SEQUENCE [LARGE SCALE GENOMIC DNA]</scope>
    <source>
        <strain evidence="2">DSM 3072</strain>
    </source>
</reference>
<dbReference type="SFLD" id="SFLDS00003">
    <property type="entry name" value="Haloacid_Dehalogenase"/>
    <property type="match status" value="1"/>
</dbReference>
<dbReference type="SUPFAM" id="SSF56784">
    <property type="entry name" value="HAD-like"/>
    <property type="match status" value="1"/>
</dbReference>
<dbReference type="PANTHER" id="PTHR10000">
    <property type="entry name" value="PHOSPHOSERINE PHOSPHATASE"/>
    <property type="match status" value="1"/>
</dbReference>
<gene>
    <name evidence="1" type="ORF">SAMN02745213_01200</name>
</gene>
<sequence length="291" mass="32303">MAKYTLDSLPVELDKYKVITLDLDDTLLRSDKSISETNKKILQKAQQQGFSIAIATGRHPKSAVRVMNELGCLNENSYAVCFNGSCVVRLSDYIKHNDIVGYPTVFRTTANGKLVKTVAAFAHSFDGARVHGYSVTRGLVIEDHNPYTQIEIDTSDVGFEEIDFMKCDDHEEFFKVMIVGEEQLLDKIRKHLPERLTSIFNIVRSNPNFLEFIPNKSSKGTGLKSLCVRLGYAVERSIAFGDAENDLHMIQTAGLGVAMANGFDVVKAAADVVTKTNDEDGVAEVIKKFLK</sequence>
<dbReference type="Gene3D" id="3.30.1240.10">
    <property type="match status" value="1"/>
</dbReference>
<dbReference type="CDD" id="cd07516">
    <property type="entry name" value="HAD_Pase"/>
    <property type="match status" value="1"/>
</dbReference>
<dbReference type="Proteomes" id="UP000242432">
    <property type="component" value="Unassembled WGS sequence"/>
</dbReference>
<dbReference type="Pfam" id="PF08282">
    <property type="entry name" value="Hydrolase_3"/>
    <property type="match status" value="1"/>
</dbReference>
<evidence type="ECO:0000313" key="1">
    <source>
        <dbReference type="EMBL" id="SKA62110.1"/>
    </source>
</evidence>
<dbReference type="Gene3D" id="3.40.50.1000">
    <property type="entry name" value="HAD superfamily/HAD-like"/>
    <property type="match status" value="1"/>
</dbReference>
<dbReference type="SFLD" id="SFLDG01140">
    <property type="entry name" value="C2.B:_Phosphomannomutase_and_P"/>
    <property type="match status" value="1"/>
</dbReference>
<dbReference type="GO" id="GO:0000287">
    <property type="term" value="F:magnesium ion binding"/>
    <property type="evidence" value="ECO:0007669"/>
    <property type="project" value="UniProtKB-ARBA"/>
</dbReference>
<protein>
    <submittedName>
        <fullName evidence="1">Uncharacterized protein</fullName>
    </submittedName>
</protein>
<keyword evidence="2" id="KW-1185">Reference proteome</keyword>
<dbReference type="STRING" id="83771.SAMN02910357_01566"/>
<dbReference type="AlphaFoldDB" id="A0A1T4VAV5"/>
<dbReference type="GO" id="GO:0005829">
    <property type="term" value="C:cytosol"/>
    <property type="evidence" value="ECO:0007669"/>
    <property type="project" value="TreeGrafter"/>
</dbReference>
<dbReference type="PROSITE" id="PS01229">
    <property type="entry name" value="COF_2"/>
    <property type="match status" value="1"/>
</dbReference>
<name>A0A1T4VAV5_9GAMM</name>
<evidence type="ECO:0000313" key="2">
    <source>
        <dbReference type="Proteomes" id="UP000242432"/>
    </source>
</evidence>
<dbReference type="InterPro" id="IPR000150">
    <property type="entry name" value="Cof"/>
</dbReference>
<dbReference type="InterPro" id="IPR023214">
    <property type="entry name" value="HAD_sf"/>
</dbReference>
<proteinExistence type="predicted"/>
<dbReference type="NCBIfam" id="TIGR01484">
    <property type="entry name" value="HAD-SF-IIB"/>
    <property type="match status" value="1"/>
</dbReference>
<dbReference type="EMBL" id="FUXX01000017">
    <property type="protein sequence ID" value="SKA62110.1"/>
    <property type="molecule type" value="Genomic_DNA"/>
</dbReference>
<dbReference type="RefSeq" id="WP_159443034.1">
    <property type="nucleotide sequence ID" value="NZ_FUXX01000017.1"/>
</dbReference>